<dbReference type="InterPro" id="IPR050655">
    <property type="entry name" value="Plant_B3_domain"/>
</dbReference>
<dbReference type="InterPro" id="IPR015300">
    <property type="entry name" value="DNA-bd_pseudobarrel_sf"/>
</dbReference>
<evidence type="ECO:0000256" key="2">
    <source>
        <dbReference type="ARBA" id="ARBA00023015"/>
    </source>
</evidence>
<dbReference type="CDD" id="cd10017">
    <property type="entry name" value="B3_DNA"/>
    <property type="match status" value="1"/>
</dbReference>
<gene>
    <name evidence="8" type="ORF">QYE76_039450</name>
</gene>
<keyword evidence="4" id="KW-0804">Transcription</keyword>
<evidence type="ECO:0000313" key="9">
    <source>
        <dbReference type="Proteomes" id="UP001231189"/>
    </source>
</evidence>
<dbReference type="EMBL" id="JAUUTY010000002">
    <property type="protein sequence ID" value="KAK1678602.1"/>
    <property type="molecule type" value="Genomic_DNA"/>
</dbReference>
<evidence type="ECO:0000256" key="4">
    <source>
        <dbReference type="ARBA" id="ARBA00023163"/>
    </source>
</evidence>
<evidence type="ECO:0000256" key="3">
    <source>
        <dbReference type="ARBA" id="ARBA00023125"/>
    </source>
</evidence>
<proteinExistence type="predicted"/>
<reference evidence="8" key="1">
    <citation type="submission" date="2023-07" db="EMBL/GenBank/DDBJ databases">
        <title>A chromosome-level genome assembly of Lolium multiflorum.</title>
        <authorList>
            <person name="Chen Y."/>
            <person name="Copetti D."/>
            <person name="Kolliker R."/>
            <person name="Studer B."/>
        </authorList>
    </citation>
    <scope>NUCLEOTIDE SEQUENCE</scope>
    <source>
        <strain evidence="8">02402/16</strain>
        <tissue evidence="8">Leaf</tissue>
    </source>
</reference>
<sequence length="711" mass="78113">MASETFPPPAATSAVQHTDAATTVVRTSTGHEATTEAKTCDVQHIATVGGGGTEPDHSSALDSSGNHLAMLRSKPLSGDNRGKTTEASAEQSLTRTSTIQWSSTASTLKASSIMSSPAKVDDNNSESLKVSKVGMVFKSEEDAYEFYNEYAGAGKKVKEATIAREGPQQFTEAAQATDVDKATPTVGIPTACPVTAAFPRRICDGRREERLRWAQLEAVARAMLPKLMADDVPPAAWAAFRSRLSSPAQGERWGGDDNRISFPFEPDAARRSIGTGGGGVGEQHRDIGLNLLGSLHRHLEFARDLELVLDRNNGGSALAPESLVLRRITFRDHQPSTCFLAPPGSIKPWFLSEGKLATIMLGSPAEVPGEGPTKKHRGRPAKVGHFHEDAGPDHFLRIIFKPTFGRLMIPKAFVKWFGEIPSNIIVTTNTGCNWRMTTRRESNNTFIDQEWTAFAIAHQLKVGQFLTFKKVSSFEYSVVIFDHTCTKVVSRCLYHGDDTRTSDSKINKTPNKMTITGGIRKRITISRTKLNIKLHRSIDDALIPKSSTSKKILNVLFLRDRKAIRSGGNLNAKKIAKRTKISHKKLISKTSLDEGNILRIITSNDHIINIEKKKSTSTRRSVNEKCGIMKTRRETSSSHHRGEALKPGTRGLFETIERTSKTTNHPIGNRIPRRRLHVNLLTQLAIKKSILNIKLETANVSNSKKGTTVVI</sequence>
<accession>A0AAD8WRU6</accession>
<dbReference type="PROSITE" id="PS50863">
    <property type="entry name" value="B3"/>
    <property type="match status" value="1"/>
</dbReference>
<dbReference type="PANTHER" id="PTHR31920">
    <property type="entry name" value="B3 DOMAIN-CONTAINING"/>
    <property type="match status" value="1"/>
</dbReference>
<protein>
    <recommendedName>
        <fullName evidence="7">TF-B3 domain-containing protein</fullName>
    </recommendedName>
</protein>
<dbReference type="AlphaFoldDB" id="A0AAD8WRU6"/>
<evidence type="ECO:0000259" key="7">
    <source>
        <dbReference type="PROSITE" id="PS50863"/>
    </source>
</evidence>
<evidence type="ECO:0000256" key="1">
    <source>
        <dbReference type="ARBA" id="ARBA00004123"/>
    </source>
</evidence>
<dbReference type="SMART" id="SM01019">
    <property type="entry name" value="B3"/>
    <property type="match status" value="1"/>
</dbReference>
<keyword evidence="9" id="KW-1185">Reference proteome</keyword>
<evidence type="ECO:0000256" key="5">
    <source>
        <dbReference type="ARBA" id="ARBA00023242"/>
    </source>
</evidence>
<dbReference type="Gene3D" id="2.40.330.10">
    <property type="entry name" value="DNA-binding pseudobarrel domain"/>
    <property type="match status" value="1"/>
</dbReference>
<dbReference type="GO" id="GO:0003677">
    <property type="term" value="F:DNA binding"/>
    <property type="evidence" value="ECO:0007669"/>
    <property type="project" value="UniProtKB-KW"/>
</dbReference>
<feature type="domain" description="TF-B3" evidence="7">
    <location>
        <begin position="392"/>
        <end position="484"/>
    </location>
</feature>
<feature type="compositionally biased region" description="Polar residues" evidence="6">
    <location>
        <begin position="85"/>
        <end position="98"/>
    </location>
</feature>
<dbReference type="InterPro" id="IPR003340">
    <property type="entry name" value="B3_DNA-bd"/>
</dbReference>
<keyword evidence="5" id="KW-0539">Nucleus</keyword>
<feature type="region of interest" description="Disordered" evidence="6">
    <location>
        <begin position="70"/>
        <end position="98"/>
    </location>
</feature>
<organism evidence="8 9">
    <name type="scientific">Lolium multiflorum</name>
    <name type="common">Italian ryegrass</name>
    <name type="synonym">Lolium perenne subsp. multiflorum</name>
    <dbReference type="NCBI Taxonomy" id="4521"/>
    <lineage>
        <taxon>Eukaryota</taxon>
        <taxon>Viridiplantae</taxon>
        <taxon>Streptophyta</taxon>
        <taxon>Embryophyta</taxon>
        <taxon>Tracheophyta</taxon>
        <taxon>Spermatophyta</taxon>
        <taxon>Magnoliopsida</taxon>
        <taxon>Liliopsida</taxon>
        <taxon>Poales</taxon>
        <taxon>Poaceae</taxon>
        <taxon>BOP clade</taxon>
        <taxon>Pooideae</taxon>
        <taxon>Poodae</taxon>
        <taxon>Poeae</taxon>
        <taxon>Poeae Chloroplast Group 2 (Poeae type)</taxon>
        <taxon>Loliodinae</taxon>
        <taxon>Loliinae</taxon>
        <taxon>Lolium</taxon>
    </lineage>
</organism>
<comment type="caution">
    <text evidence="8">The sequence shown here is derived from an EMBL/GenBank/DDBJ whole genome shotgun (WGS) entry which is preliminary data.</text>
</comment>
<comment type="subcellular location">
    <subcellularLocation>
        <location evidence="1">Nucleus</location>
    </subcellularLocation>
</comment>
<dbReference type="PANTHER" id="PTHR31920:SF55">
    <property type="entry name" value="TF-B3 DOMAIN-CONTAINING PROTEIN"/>
    <property type="match status" value="1"/>
</dbReference>
<dbReference type="SUPFAM" id="SSF101936">
    <property type="entry name" value="DNA-binding pseudobarrel domain"/>
    <property type="match status" value="1"/>
</dbReference>
<name>A0AAD8WRU6_LOLMU</name>
<keyword evidence="2" id="KW-0805">Transcription regulation</keyword>
<keyword evidence="3" id="KW-0238">DNA-binding</keyword>
<evidence type="ECO:0000256" key="6">
    <source>
        <dbReference type="SAM" id="MobiDB-lite"/>
    </source>
</evidence>
<dbReference type="GO" id="GO:0005634">
    <property type="term" value="C:nucleus"/>
    <property type="evidence" value="ECO:0007669"/>
    <property type="project" value="UniProtKB-SubCell"/>
</dbReference>
<dbReference type="Proteomes" id="UP001231189">
    <property type="component" value="Unassembled WGS sequence"/>
</dbReference>
<dbReference type="Pfam" id="PF02362">
    <property type="entry name" value="B3"/>
    <property type="match status" value="1"/>
</dbReference>
<evidence type="ECO:0000313" key="8">
    <source>
        <dbReference type="EMBL" id="KAK1678602.1"/>
    </source>
</evidence>